<proteinExistence type="predicted"/>
<dbReference type="Proteomes" id="UP000274756">
    <property type="component" value="Unassembled WGS sequence"/>
</dbReference>
<dbReference type="InterPro" id="IPR013087">
    <property type="entry name" value="Znf_C2H2_type"/>
</dbReference>
<accession>A0A0N4UMX5</accession>
<dbReference type="PROSITE" id="PS00028">
    <property type="entry name" value="ZINC_FINGER_C2H2_1"/>
    <property type="match status" value="1"/>
</dbReference>
<dbReference type="WBParaSite" id="DME_0000922901-mRNA-1">
    <property type="protein sequence ID" value="DME_0000922901-mRNA-1"/>
    <property type="gene ID" value="DME_0000922901"/>
</dbReference>
<sequence length="451" mass="51360">MQRAEDVSVLQPSVATALNGVDSLLVYYKDSTIEVQNLLRNECNVIYECRLCCNLFRSALNFVTHKRSYCRGLCHSIPAEDENAMVRFVQEKISEAFGAVAQESASRDAEESQDDGLIAEACGSSKNTKLIQTAEQNKNTRRRNQSSAKKAKGLLKRTNLVNVLNKRVQHYSVTLPDSKHCMLLSTLPAITKPIPTTTFVDGEQVIETMPRNIALKEKFPPDRVPLIIPHDLSNRYRAMNLRSRKFDQSKIDIVQEIGPQEVAILDRFKKYNQLTVECSSLTCLHSDCKEIRPFSSICTLAYHVTVKHNKRENRMIPCYLCDLLFETYESTMDHLKENHLQYRIEHLKHRALHEEKCDTRKNNKRLKNAPKVVNIQSRSLSPLSEDFLESSGSEELFNESDNEAPVLDFEGNGVTEEIPDGIYDDLVQDGEFRYGYLLDFLHVVVKGTLAA</sequence>
<evidence type="ECO:0000313" key="4">
    <source>
        <dbReference type="Proteomes" id="UP000274756"/>
    </source>
</evidence>
<dbReference type="EMBL" id="UYYG01000093">
    <property type="protein sequence ID" value="VDN52993.1"/>
    <property type="molecule type" value="Genomic_DNA"/>
</dbReference>
<reference evidence="5" key="1">
    <citation type="submission" date="2016-04" db="UniProtKB">
        <authorList>
            <consortium name="WormBaseParasite"/>
        </authorList>
    </citation>
    <scope>IDENTIFICATION</scope>
</reference>
<reference evidence="2 4" key="2">
    <citation type="submission" date="2018-11" db="EMBL/GenBank/DDBJ databases">
        <authorList>
            <consortium name="Pathogen Informatics"/>
        </authorList>
    </citation>
    <scope>NUCLEOTIDE SEQUENCE [LARGE SCALE GENOMIC DNA]</scope>
</reference>
<keyword evidence="4" id="KW-1185">Reference proteome</keyword>
<evidence type="ECO:0000259" key="1">
    <source>
        <dbReference type="PROSITE" id="PS00028"/>
    </source>
</evidence>
<organism evidence="3 5">
    <name type="scientific">Dracunculus medinensis</name>
    <name type="common">Guinea worm</name>
    <dbReference type="NCBI Taxonomy" id="318479"/>
    <lineage>
        <taxon>Eukaryota</taxon>
        <taxon>Metazoa</taxon>
        <taxon>Ecdysozoa</taxon>
        <taxon>Nematoda</taxon>
        <taxon>Chromadorea</taxon>
        <taxon>Rhabditida</taxon>
        <taxon>Spirurina</taxon>
        <taxon>Dracunculoidea</taxon>
        <taxon>Dracunculidae</taxon>
        <taxon>Dracunculus</taxon>
    </lineage>
</organism>
<evidence type="ECO:0000313" key="2">
    <source>
        <dbReference type="EMBL" id="VDN52993.1"/>
    </source>
</evidence>
<dbReference type="STRING" id="318479.A0A0N4UMX5"/>
<protein>
    <submittedName>
        <fullName evidence="5">C2H2-type domain-containing protein</fullName>
    </submittedName>
</protein>
<dbReference type="InterPro" id="IPR039149">
    <property type="entry name" value="ZNF800"/>
</dbReference>
<dbReference type="Proteomes" id="UP000038040">
    <property type="component" value="Unplaced"/>
</dbReference>
<evidence type="ECO:0000313" key="5">
    <source>
        <dbReference type="WBParaSite" id="DME_0000922901-mRNA-1"/>
    </source>
</evidence>
<evidence type="ECO:0000313" key="3">
    <source>
        <dbReference type="Proteomes" id="UP000038040"/>
    </source>
</evidence>
<name>A0A0N4UMX5_DRAME</name>
<dbReference type="PANTHER" id="PTHR21020">
    <property type="entry name" value="ZINC FINGER PROTEIN 800"/>
    <property type="match status" value="1"/>
</dbReference>
<dbReference type="OrthoDB" id="10066279at2759"/>
<dbReference type="AlphaFoldDB" id="A0A0N4UMX5"/>
<gene>
    <name evidence="2" type="ORF">DME_LOCUS2966</name>
</gene>
<feature type="domain" description="C2H2-type" evidence="1">
    <location>
        <begin position="318"/>
        <end position="339"/>
    </location>
</feature>
<dbReference type="PANTHER" id="PTHR21020:SF0">
    <property type="entry name" value="ZINC FINGER PROTEIN 800"/>
    <property type="match status" value="1"/>
</dbReference>